<dbReference type="Gene3D" id="1.10.10.10">
    <property type="entry name" value="Winged helix-like DNA-binding domain superfamily/Winged helix DNA-binding domain"/>
    <property type="match status" value="1"/>
</dbReference>
<dbReference type="EMBL" id="KV460282">
    <property type="protein sequence ID" value="OBT91709.1"/>
    <property type="molecule type" value="Genomic_DNA"/>
</dbReference>
<evidence type="ECO:0000313" key="8">
    <source>
        <dbReference type="Proteomes" id="UP000091956"/>
    </source>
</evidence>
<feature type="domain" description="O-methyltransferase dimerisation" evidence="6">
    <location>
        <begin position="57"/>
        <end position="130"/>
    </location>
</feature>
<dbReference type="PIRSF" id="PIRSF005739">
    <property type="entry name" value="O-mtase"/>
    <property type="match status" value="1"/>
</dbReference>
<sequence length="405" mass="45554">MVIKSKLVRDAESLLEAAKVYDVEGADKRSRLDLIARLDALREGLEDPVEKMFSQITNYSQTAAVNTLLQLKVFHSIPREGSITAKELAVIVNVDLEVLTRLMRILTATNIFRSVAEDTYAHTKFSLVYIDDVATDFFTLCVDEVAPAAHRLPEYMSTHDSAGILNPRTSPFAWHNDREGKNFYECLLEWPERLQRFNIAMTTQEAALPVLGMFPFATLPASIDTSDPERAFIVDVAGGRGQSLLQITREIEESGVTGIGRAILEDRERVLDAIPADALPGVEKVPIDFFTPQPIKNAHVYYLRRIMHNWQDREAIVILSHIAEAMAPDSRLLIGEMVVPEVPKTGYEGLDMTVYWMDMCMLVIGGKERSEKEFKAILDSAGLRLVKIWWSQLGSQTVLECQLKE</sequence>
<evidence type="ECO:0000256" key="3">
    <source>
        <dbReference type="ARBA" id="ARBA00022691"/>
    </source>
</evidence>
<feature type="active site" description="Proton acceptor" evidence="4">
    <location>
        <position position="308"/>
    </location>
</feature>
<dbReference type="InterPro" id="IPR001077">
    <property type="entry name" value="COMT_C"/>
</dbReference>
<keyword evidence="8" id="KW-1185">Reference proteome</keyword>
<dbReference type="InterPro" id="IPR016461">
    <property type="entry name" value="COMT-like"/>
</dbReference>
<keyword evidence="1" id="KW-0489">Methyltransferase</keyword>
<dbReference type="Pfam" id="PF00891">
    <property type="entry name" value="Methyltransf_2"/>
    <property type="match status" value="1"/>
</dbReference>
<dbReference type="OrthoDB" id="1535081at2759"/>
<protein>
    <submittedName>
        <fullName evidence="7">Uncharacterized protein</fullName>
    </submittedName>
</protein>
<dbReference type="RefSeq" id="XP_018125442.1">
    <property type="nucleotide sequence ID" value="XM_018279676.2"/>
</dbReference>
<dbReference type="PANTHER" id="PTHR43712">
    <property type="entry name" value="PUTATIVE (AFU_ORTHOLOGUE AFUA_4G14580)-RELATED"/>
    <property type="match status" value="1"/>
</dbReference>
<dbReference type="GeneID" id="28843659"/>
<dbReference type="GO" id="GO:0032259">
    <property type="term" value="P:methylation"/>
    <property type="evidence" value="ECO:0007669"/>
    <property type="project" value="UniProtKB-KW"/>
</dbReference>
<feature type="domain" description="O-methyltransferase C-terminal" evidence="5">
    <location>
        <begin position="233"/>
        <end position="383"/>
    </location>
</feature>
<evidence type="ECO:0000259" key="6">
    <source>
        <dbReference type="Pfam" id="PF08100"/>
    </source>
</evidence>
<dbReference type="InterPro" id="IPR036390">
    <property type="entry name" value="WH_DNA-bd_sf"/>
</dbReference>
<reference evidence="8" key="2">
    <citation type="journal article" date="2018" name="Nat. Commun.">
        <title>Extreme sensitivity to ultraviolet light in the fungal pathogen causing white-nose syndrome of bats.</title>
        <authorList>
            <person name="Palmer J.M."/>
            <person name="Drees K.P."/>
            <person name="Foster J.T."/>
            <person name="Lindner D.L."/>
        </authorList>
    </citation>
    <scope>NUCLEOTIDE SEQUENCE [LARGE SCALE GENOMIC DNA]</scope>
    <source>
        <strain evidence="8">UAMH 10579</strain>
    </source>
</reference>
<dbReference type="InterPro" id="IPR036388">
    <property type="entry name" value="WH-like_DNA-bd_sf"/>
</dbReference>
<evidence type="ECO:0000256" key="2">
    <source>
        <dbReference type="ARBA" id="ARBA00022679"/>
    </source>
</evidence>
<name>A0A1B8G798_9PEZI</name>
<dbReference type="GO" id="GO:0046983">
    <property type="term" value="F:protein dimerization activity"/>
    <property type="evidence" value="ECO:0007669"/>
    <property type="project" value="InterPro"/>
</dbReference>
<evidence type="ECO:0000259" key="5">
    <source>
        <dbReference type="Pfam" id="PF00891"/>
    </source>
</evidence>
<dbReference type="Pfam" id="PF08100">
    <property type="entry name" value="Dimerisation"/>
    <property type="match status" value="1"/>
</dbReference>
<dbReference type="Gene3D" id="3.40.50.150">
    <property type="entry name" value="Vaccinia Virus protein VP39"/>
    <property type="match status" value="1"/>
</dbReference>
<evidence type="ECO:0000256" key="4">
    <source>
        <dbReference type="PIRSR" id="PIRSR005739-1"/>
    </source>
</evidence>
<dbReference type="SUPFAM" id="SSF53335">
    <property type="entry name" value="S-adenosyl-L-methionine-dependent methyltransferases"/>
    <property type="match status" value="1"/>
</dbReference>
<dbReference type="PANTHER" id="PTHR43712:SF1">
    <property type="entry name" value="HYPOTHETICAL O-METHYLTRANSFERASE (EUROFUNG)-RELATED"/>
    <property type="match status" value="1"/>
</dbReference>
<gene>
    <name evidence="7" type="ORF">VE01_10273</name>
</gene>
<reference evidence="7 8" key="1">
    <citation type="submission" date="2016-03" db="EMBL/GenBank/DDBJ databases">
        <title>Comparative genomics of Pseudogymnoascus destructans, the fungus causing white-nose syndrome of bats.</title>
        <authorList>
            <person name="Palmer J.M."/>
            <person name="Drees K.P."/>
            <person name="Foster J.T."/>
            <person name="Lindner D.L."/>
        </authorList>
    </citation>
    <scope>NUCLEOTIDE SEQUENCE [LARGE SCALE GENOMIC DNA]</scope>
    <source>
        <strain evidence="7 8">UAMH 10579</strain>
    </source>
</reference>
<organism evidence="7 8">
    <name type="scientific">Pseudogymnoascus verrucosus</name>
    <dbReference type="NCBI Taxonomy" id="342668"/>
    <lineage>
        <taxon>Eukaryota</taxon>
        <taxon>Fungi</taxon>
        <taxon>Dikarya</taxon>
        <taxon>Ascomycota</taxon>
        <taxon>Pezizomycotina</taxon>
        <taxon>Leotiomycetes</taxon>
        <taxon>Thelebolales</taxon>
        <taxon>Thelebolaceae</taxon>
        <taxon>Pseudogymnoascus</taxon>
    </lineage>
</organism>
<dbReference type="PROSITE" id="PS51683">
    <property type="entry name" value="SAM_OMT_II"/>
    <property type="match status" value="1"/>
</dbReference>
<dbReference type="GO" id="GO:0008171">
    <property type="term" value="F:O-methyltransferase activity"/>
    <property type="evidence" value="ECO:0007669"/>
    <property type="project" value="InterPro"/>
</dbReference>
<accession>A0A1B8G798</accession>
<dbReference type="AlphaFoldDB" id="A0A1B8G798"/>
<evidence type="ECO:0000313" key="7">
    <source>
        <dbReference type="EMBL" id="OBT91709.1"/>
    </source>
</evidence>
<dbReference type="InterPro" id="IPR029063">
    <property type="entry name" value="SAM-dependent_MTases_sf"/>
</dbReference>
<dbReference type="SUPFAM" id="SSF46785">
    <property type="entry name" value="Winged helix' DNA-binding domain"/>
    <property type="match status" value="1"/>
</dbReference>
<keyword evidence="3" id="KW-0949">S-adenosyl-L-methionine</keyword>
<dbReference type="Proteomes" id="UP000091956">
    <property type="component" value="Unassembled WGS sequence"/>
</dbReference>
<dbReference type="InterPro" id="IPR012967">
    <property type="entry name" value="COMT_dimerisation"/>
</dbReference>
<keyword evidence="2" id="KW-0808">Transferase</keyword>
<evidence type="ECO:0000256" key="1">
    <source>
        <dbReference type="ARBA" id="ARBA00022603"/>
    </source>
</evidence>
<proteinExistence type="predicted"/>